<dbReference type="SUPFAM" id="SSF89360">
    <property type="entry name" value="HesB-like domain"/>
    <property type="match status" value="1"/>
</dbReference>
<name>A0A6P2CW78_9BACT</name>
<dbReference type="Gene3D" id="2.60.300.12">
    <property type="entry name" value="HesB-like domain"/>
    <property type="match status" value="1"/>
</dbReference>
<protein>
    <submittedName>
        <fullName evidence="2">: Fe-S_biosyn</fullName>
    </submittedName>
</protein>
<reference evidence="2 3" key="1">
    <citation type="submission" date="2019-05" db="EMBL/GenBank/DDBJ databases">
        <authorList>
            <consortium name="Science for Life Laboratories"/>
        </authorList>
    </citation>
    <scope>NUCLEOTIDE SEQUENCE [LARGE SCALE GENOMIC DNA]</scope>
    <source>
        <strain evidence="2">Soil9</strain>
    </source>
</reference>
<keyword evidence="3" id="KW-1185">Reference proteome</keyword>
<dbReference type="Proteomes" id="UP000464178">
    <property type="component" value="Chromosome"/>
</dbReference>
<proteinExistence type="predicted"/>
<feature type="signal peptide" evidence="1">
    <location>
        <begin position="1"/>
        <end position="24"/>
    </location>
</feature>
<accession>A0A6P2CW78</accession>
<dbReference type="PROSITE" id="PS51257">
    <property type="entry name" value="PROKAR_LIPOPROTEIN"/>
    <property type="match status" value="1"/>
</dbReference>
<evidence type="ECO:0000313" key="2">
    <source>
        <dbReference type="EMBL" id="VTR91420.1"/>
    </source>
</evidence>
<sequence>MIRARIGICFVPLLVLLVGCSVGAVDAPPEPAQAPTGAVFAPSRAALELAPPPRELVYVEITPDAARTVKWHIDDLKLKRGWLRYTLVPGGCMGFRNKLDLDPEPPTDQDFEFVANGVPCLVLKSQYHLVQGTRIDFGQKDGQSGFIVTAPHATARTKEAVSKWVNEETSKANDITSVGPK</sequence>
<dbReference type="AlphaFoldDB" id="A0A6P2CW78"/>
<dbReference type="EMBL" id="LR593886">
    <property type="protein sequence ID" value="VTR91420.1"/>
    <property type="molecule type" value="Genomic_DNA"/>
</dbReference>
<organism evidence="2 3">
    <name type="scientific">Gemmata massiliana</name>
    <dbReference type="NCBI Taxonomy" id="1210884"/>
    <lineage>
        <taxon>Bacteria</taxon>
        <taxon>Pseudomonadati</taxon>
        <taxon>Planctomycetota</taxon>
        <taxon>Planctomycetia</taxon>
        <taxon>Gemmatales</taxon>
        <taxon>Gemmataceae</taxon>
        <taxon>Gemmata</taxon>
    </lineage>
</organism>
<dbReference type="RefSeq" id="WP_162666413.1">
    <property type="nucleotide sequence ID" value="NZ_LR593886.1"/>
</dbReference>
<dbReference type="InterPro" id="IPR035903">
    <property type="entry name" value="HesB-like_dom_sf"/>
</dbReference>
<evidence type="ECO:0000313" key="3">
    <source>
        <dbReference type="Proteomes" id="UP000464178"/>
    </source>
</evidence>
<evidence type="ECO:0000256" key="1">
    <source>
        <dbReference type="SAM" id="SignalP"/>
    </source>
</evidence>
<dbReference type="KEGG" id="gms:SOIL9_62940"/>
<feature type="chain" id="PRO_5026702707" evidence="1">
    <location>
        <begin position="25"/>
        <end position="181"/>
    </location>
</feature>
<gene>
    <name evidence="2" type="ORF">SOIL9_62940</name>
</gene>
<keyword evidence="1" id="KW-0732">Signal</keyword>